<protein>
    <recommendedName>
        <fullName evidence="2">Integrin beta subunit VWA domain-containing protein</fullName>
    </recommendedName>
</protein>
<dbReference type="SUPFAM" id="SSF51126">
    <property type="entry name" value="Pectin lyase-like"/>
    <property type="match status" value="1"/>
</dbReference>
<dbReference type="InterPro" id="IPR036465">
    <property type="entry name" value="vWFA_dom_sf"/>
</dbReference>
<gene>
    <name evidence="3" type="ORF">Dthio_PD1521</name>
</gene>
<dbReference type="InterPro" id="IPR009003">
    <property type="entry name" value="Peptidase_S1_PA"/>
</dbReference>
<evidence type="ECO:0000259" key="2">
    <source>
        <dbReference type="Pfam" id="PF00362"/>
    </source>
</evidence>
<dbReference type="SUPFAM" id="SSF51120">
    <property type="entry name" value="beta-Roll"/>
    <property type="match status" value="2"/>
</dbReference>
<dbReference type="Pfam" id="PF13365">
    <property type="entry name" value="Trypsin_2"/>
    <property type="match status" value="1"/>
</dbReference>
<dbReference type="EMBL" id="ACJN02000002">
    <property type="protein sequence ID" value="EFI34173.1"/>
    <property type="molecule type" value="Genomic_DNA"/>
</dbReference>
<dbReference type="Gene3D" id="3.40.50.410">
    <property type="entry name" value="von Willebrand factor, type A domain"/>
    <property type="match status" value="1"/>
</dbReference>
<feature type="region of interest" description="Disordered" evidence="1">
    <location>
        <begin position="948"/>
        <end position="970"/>
    </location>
</feature>
<reference evidence="3" key="1">
    <citation type="submission" date="2010-05" db="EMBL/GenBank/DDBJ databases">
        <title>The draft genome of Desulfonatronospira thiodismutans ASO3-1.</title>
        <authorList>
            <consortium name="US DOE Joint Genome Institute (JGI-PGF)"/>
            <person name="Lucas S."/>
            <person name="Copeland A."/>
            <person name="Lapidus A."/>
            <person name="Cheng J.-F."/>
            <person name="Bruce D."/>
            <person name="Goodwin L."/>
            <person name="Pitluck S."/>
            <person name="Chertkov O."/>
            <person name="Brettin T."/>
            <person name="Detter J.C."/>
            <person name="Han C."/>
            <person name="Land M.L."/>
            <person name="Hauser L."/>
            <person name="Kyrpides N."/>
            <person name="Mikhailova N."/>
            <person name="Muyzer G."/>
            <person name="Woyke T."/>
        </authorList>
    </citation>
    <scope>NUCLEOTIDE SEQUENCE [LARGE SCALE GENOMIC DNA]</scope>
    <source>
        <strain evidence="3">ASO3-1</strain>
    </source>
</reference>
<dbReference type="OrthoDB" id="9766361at2"/>
<comment type="caution">
    <text evidence="3">The sequence shown here is derived from an EMBL/GenBank/DDBJ whole genome shotgun (WGS) entry which is preliminary data.</text>
</comment>
<dbReference type="InterPro" id="IPR002369">
    <property type="entry name" value="Integrin_bsu_VWA"/>
</dbReference>
<accession>D6SN47</accession>
<dbReference type="RefSeq" id="WP_008869503.1">
    <property type="nucleotide sequence ID" value="NZ_ACJN02000002.1"/>
</dbReference>
<evidence type="ECO:0000313" key="4">
    <source>
        <dbReference type="Proteomes" id="UP000005496"/>
    </source>
</evidence>
<dbReference type="Proteomes" id="UP000005496">
    <property type="component" value="Unassembled WGS sequence"/>
</dbReference>
<dbReference type="Gene3D" id="2.60.120.380">
    <property type="match status" value="1"/>
</dbReference>
<dbReference type="InterPro" id="IPR011050">
    <property type="entry name" value="Pectin_lyase_fold/virulence"/>
</dbReference>
<dbReference type="SUPFAM" id="SSF53300">
    <property type="entry name" value="vWA-like"/>
    <property type="match status" value="1"/>
</dbReference>
<proteinExistence type="predicted"/>
<dbReference type="InterPro" id="IPR011049">
    <property type="entry name" value="Serralysin-like_metalloprot_C"/>
</dbReference>
<dbReference type="Pfam" id="PF00353">
    <property type="entry name" value="HemolysinCabind"/>
    <property type="match status" value="3"/>
</dbReference>
<name>D6SN47_9BACT</name>
<evidence type="ECO:0000313" key="3">
    <source>
        <dbReference type="EMBL" id="EFI34173.1"/>
    </source>
</evidence>
<sequence length="1571" mass="171281">MSSDGTNYPGGTRDEARLIELTQEKSFAFHLSPQEYHYYQFDADQSAMEIHVTKGDVSVELQDEDGNTLASGDQGIRYGGLEEGRSYYIQVENEAGSWWWQDKTEYHLDITPLDFLPADDPDEAVELVLEEDREATLQPGDGSHYYQFELDEARAIDIEATGSVSLTLKDSQGEKLQEGEDFLQKDSLDAGEYKVVVEHQDSRWWWQDKTEYSLGLNTAEAGRPDEPGQDPDAARVIDIWEAVSEEGKTFQEEVPAGEDHFYKFELDVDAEVGLKATGNVSLDLLREGDEGDSLQTVKADKNLIQTELAPGEYYVRVNNETGEWWWQADAEYELDFEVSPDGYEVSTYEELQKALEDSDDLLGPEGELIIHVQADIGGEGFESHGPLSYDLDHDLTITGDVTLDAEDHSRIFELDAPDHNITIDDLTLSGGNHEDGLPGGAIWAHVSSLDVEESVFVDNTGNIAVRGNDEVNTFMGTDGDDHFVVVGDLRGASKTNEPEHTALLGTQLTDLVGYNFDEDAGGSAQVINGAGGTNTLHVYGVADISNFELENVNFLEINSDVTADASDIEGMDFIKGDGGSTLRVVSGEAVEIDLSEFSGVSRLHVAEGVSASISSLGGVRSLSGTGTIAAREGALDLREGMVVERGLGLKDADGADSDRSGVREVDEVRDSDRDADVIEGGPGDDYLVGNTSDQLFLPGGGSNVIEGGGGQNIYRLEEGSDNTIHASPSDDILDLSLISEGVALDLREGGTGEDEAVGITVVVGGEAAGRGALDVHLSQDLSGSFGTDVATLRSHVDPDGDDPSLMEQLREVQPNTNFGLSGFIDKPLQDVFDTTLGGGGGDTPEYPFEEKLDMTSNADRFVEAVFDDELMEVRWGGDAPESQLSALQQIGLRGNPYDDTYENSIGFRAGATKVAIIATDVDFHEGPIMNETLEQEIPPNDGTTTLRRWKGDEDNPPDVIGPPGTGEDFPTRTQVKEALDGADIYPVILLQNYDWYRDDYEELLDYIGRGSIVPLAGRTDDVTAAILEAIGTIDQPAIQTVVGTQGDDQITGNRLNNILWGYEGDNTLFGYRGTNVLIGSTEGYDTVLLEGEMEDYEMERVDLDAFPELPNGRLDVTLGGDTGIDYGYRFVSEYYGTHYVDPTVDLVDFKDGDSFSPFAGSAPEELAIQSIDIITAGEVGSSVQIDAIVEHTRDAEEVEFTISQNGANATVTVDLEKDTPSVEEVTGIFDSTLGFEPGAVYLEVRVVEGAEVESDTKTFGLYEDEKNREFQWQWADTDKPPFDMIGHTIVDHDGLDPGTLGTGTGFMISPRHIMTNAHVLSEEDWHSDLSELNSVDFYLGRNGGTITEEQDGNLLRGEHAYLQKDEWGDKWPDTDMAIVTLDREVDGHFDWFWNARGSERDLTGEPVFLSGYPSRDLDQGTDHIGNSTYFQWTSEGTVTDYIWGYDGYGEESGGLSFTQSLSSTGGASGSPIIYQNEDNDYQFVGSYVGHSGADPVAATLDPAAYDWALDIVQDYGYLTELDYVEGPRDMGLDKALNLNEGFETDVAEAVPAEVSIQGIRDEEMDDFYFAA</sequence>
<evidence type="ECO:0000256" key="1">
    <source>
        <dbReference type="SAM" id="MobiDB-lite"/>
    </source>
</evidence>
<dbReference type="Pfam" id="PF00362">
    <property type="entry name" value="Integrin_beta"/>
    <property type="match status" value="1"/>
</dbReference>
<keyword evidence="4" id="KW-1185">Reference proteome</keyword>
<dbReference type="InterPro" id="IPR043504">
    <property type="entry name" value="Peptidase_S1_PA_chymotrypsin"/>
</dbReference>
<dbReference type="eggNOG" id="COG2931">
    <property type="taxonomic scope" value="Bacteria"/>
</dbReference>
<dbReference type="Gene3D" id="2.40.10.10">
    <property type="entry name" value="Trypsin-like serine proteases"/>
    <property type="match status" value="2"/>
</dbReference>
<organism evidence="3 4">
    <name type="scientific">Desulfonatronospira thiodismutans ASO3-1</name>
    <dbReference type="NCBI Taxonomy" id="555779"/>
    <lineage>
        <taxon>Bacteria</taxon>
        <taxon>Pseudomonadati</taxon>
        <taxon>Thermodesulfobacteriota</taxon>
        <taxon>Desulfovibrionia</taxon>
        <taxon>Desulfovibrionales</taxon>
        <taxon>Desulfonatronovibrionaceae</taxon>
        <taxon>Desulfonatronospira</taxon>
    </lineage>
</organism>
<feature type="domain" description="Integrin beta subunit VWA" evidence="2">
    <location>
        <begin position="773"/>
        <end position="1026"/>
    </location>
</feature>
<dbReference type="SUPFAM" id="SSF50494">
    <property type="entry name" value="Trypsin-like serine proteases"/>
    <property type="match status" value="1"/>
</dbReference>
<dbReference type="InterPro" id="IPR001343">
    <property type="entry name" value="Hemolysn_Ca-bd"/>
</dbReference>
<dbReference type="GO" id="GO:0005509">
    <property type="term" value="F:calcium ion binding"/>
    <property type="evidence" value="ECO:0007669"/>
    <property type="project" value="InterPro"/>
</dbReference>